<dbReference type="PROSITE" id="PS51257">
    <property type="entry name" value="PROKAR_LIPOPROTEIN"/>
    <property type="match status" value="1"/>
</dbReference>
<evidence type="ECO:0000313" key="3">
    <source>
        <dbReference type="Proteomes" id="UP000829925"/>
    </source>
</evidence>
<dbReference type="Proteomes" id="UP000829925">
    <property type="component" value="Chromosome"/>
</dbReference>
<sequence length="57" mass="6620">MKNYRFLLPLFLFVLMFSVSSCDAIVGIFKAGAWTAVVGIFLVVLLLWWIVNRMRRP</sequence>
<keyword evidence="1" id="KW-0812">Transmembrane</keyword>
<accession>A0A8T9ST42</accession>
<evidence type="ECO:0008006" key="4">
    <source>
        <dbReference type="Google" id="ProtNLM"/>
    </source>
</evidence>
<name>A0A8T9ST42_9BACT</name>
<keyword evidence="3" id="KW-1185">Reference proteome</keyword>
<dbReference type="RefSeq" id="WP_245092881.1">
    <property type="nucleotide sequence ID" value="NZ_CP095053.1"/>
</dbReference>
<gene>
    <name evidence="2" type="ORF">MUN82_18810</name>
</gene>
<reference evidence="2 3" key="1">
    <citation type="submission" date="2022-04" db="EMBL/GenBank/DDBJ databases">
        <title>Hymenobacter sp. isolated from the air.</title>
        <authorList>
            <person name="Won M."/>
            <person name="Lee C.-M."/>
            <person name="Woen H.-Y."/>
            <person name="Kwon S.-W."/>
        </authorList>
    </citation>
    <scope>NUCLEOTIDE SEQUENCE [LARGE SCALE GENOMIC DNA]</scope>
    <source>
        <strain evidence="3">5413 J-13</strain>
    </source>
</reference>
<proteinExistence type="predicted"/>
<keyword evidence="1" id="KW-1133">Transmembrane helix</keyword>
<dbReference type="AlphaFoldDB" id="A0A8T9ST42"/>
<organism evidence="2 3">
    <name type="scientific">Hymenobacter aerilatus</name>
    <dbReference type="NCBI Taxonomy" id="2932251"/>
    <lineage>
        <taxon>Bacteria</taxon>
        <taxon>Pseudomonadati</taxon>
        <taxon>Bacteroidota</taxon>
        <taxon>Cytophagia</taxon>
        <taxon>Cytophagales</taxon>
        <taxon>Hymenobacteraceae</taxon>
        <taxon>Hymenobacter</taxon>
    </lineage>
</organism>
<evidence type="ECO:0000313" key="2">
    <source>
        <dbReference type="EMBL" id="UOR04975.1"/>
    </source>
</evidence>
<dbReference type="EMBL" id="CP095053">
    <property type="protein sequence ID" value="UOR04975.1"/>
    <property type="molecule type" value="Genomic_DNA"/>
</dbReference>
<protein>
    <recommendedName>
        <fullName evidence="4">Phosphatidate cytidylyltransferase</fullName>
    </recommendedName>
</protein>
<dbReference type="KEGG" id="haei:MUN82_18810"/>
<feature type="transmembrane region" description="Helical" evidence="1">
    <location>
        <begin position="32"/>
        <end position="51"/>
    </location>
</feature>
<evidence type="ECO:0000256" key="1">
    <source>
        <dbReference type="SAM" id="Phobius"/>
    </source>
</evidence>
<keyword evidence="1" id="KW-0472">Membrane</keyword>